<dbReference type="RefSeq" id="WP_133231470.1">
    <property type="nucleotide sequence ID" value="NZ_SOZE01000012.1"/>
</dbReference>
<dbReference type="Pfam" id="PF13795">
    <property type="entry name" value="HupE_UreJ_2"/>
    <property type="match status" value="1"/>
</dbReference>
<feature type="transmembrane region" description="Helical" evidence="1">
    <location>
        <begin position="146"/>
        <end position="163"/>
    </location>
</feature>
<feature type="transmembrane region" description="Helical" evidence="1">
    <location>
        <begin position="275"/>
        <end position="296"/>
    </location>
</feature>
<evidence type="ECO:0000256" key="1">
    <source>
        <dbReference type="SAM" id="Phobius"/>
    </source>
</evidence>
<dbReference type="Proteomes" id="UP000297540">
    <property type="component" value="Unassembled WGS sequence"/>
</dbReference>
<dbReference type="AlphaFoldDB" id="A0A4Y8SER8"/>
<comment type="caution">
    <text evidence="2">The sequence shown here is derived from an EMBL/GenBank/DDBJ whole genome shotgun (WGS) entry which is preliminary data.</text>
</comment>
<evidence type="ECO:0000313" key="2">
    <source>
        <dbReference type="EMBL" id="TFF37120.1"/>
    </source>
</evidence>
<evidence type="ECO:0008006" key="4">
    <source>
        <dbReference type="Google" id="ProtNLM"/>
    </source>
</evidence>
<keyword evidence="1" id="KW-0812">Transmembrane</keyword>
<feature type="transmembrane region" description="Helical" evidence="1">
    <location>
        <begin position="197"/>
        <end position="226"/>
    </location>
</feature>
<accession>A0A4Y8SER8</accession>
<proteinExistence type="predicted"/>
<sequence length="306" mass="33054">MHIQASKSSRTAHRGRLFIITLFVSIISTLKVNAHIAPTFLPLLHIKTSSLLMVAENPPDSTWAGFGNMLAKGMQHMRQGTYHLLFLFVLLLPAVLVVSRKKQWSGFGGVGYSLVRIFRITGAFAIGHSVTLLLCAPGLIHFPIRVIEVLMALGILLAALHAYRPIFARKEVYLAACFGLVHGIAFAETLIKLNLDAGHLALGIIAFNLGVELMLGLIIAIVAPWLIILSRINHYNGLRVGGAVLAVIAALAWATEQISNQPNFVASAVTDAAGYGPWLVLLLALCAIFGFFMKVASSTAASSYYK</sequence>
<reference evidence="2 3" key="1">
    <citation type="journal article" date="2017" name="Int. J. Syst. Evol. Microbiol.">
        <title>Mucilaginibacterpsychrotolerans sp. nov., isolated from peatlands.</title>
        <authorList>
            <person name="Deng Y."/>
            <person name="Shen L."/>
            <person name="Xu B."/>
            <person name="Liu Y."/>
            <person name="Gu Z."/>
            <person name="Liu H."/>
            <person name="Zhou Y."/>
        </authorList>
    </citation>
    <scope>NUCLEOTIDE SEQUENCE [LARGE SCALE GENOMIC DNA]</scope>
    <source>
        <strain evidence="2 3">NH7-4</strain>
    </source>
</reference>
<name>A0A4Y8SER8_9SPHI</name>
<feature type="transmembrane region" description="Helical" evidence="1">
    <location>
        <begin position="238"/>
        <end position="255"/>
    </location>
</feature>
<dbReference type="InterPro" id="IPR032809">
    <property type="entry name" value="Put_HupE_UreJ"/>
</dbReference>
<feature type="transmembrane region" description="Helical" evidence="1">
    <location>
        <begin position="80"/>
        <end position="99"/>
    </location>
</feature>
<keyword evidence="1" id="KW-1133">Transmembrane helix</keyword>
<evidence type="ECO:0000313" key="3">
    <source>
        <dbReference type="Proteomes" id="UP000297540"/>
    </source>
</evidence>
<keyword evidence="3" id="KW-1185">Reference proteome</keyword>
<feature type="transmembrane region" description="Helical" evidence="1">
    <location>
        <begin position="172"/>
        <end position="191"/>
    </location>
</feature>
<dbReference type="OrthoDB" id="9808870at2"/>
<organism evidence="2 3">
    <name type="scientific">Mucilaginibacter psychrotolerans</name>
    <dbReference type="NCBI Taxonomy" id="1524096"/>
    <lineage>
        <taxon>Bacteria</taxon>
        <taxon>Pseudomonadati</taxon>
        <taxon>Bacteroidota</taxon>
        <taxon>Sphingobacteriia</taxon>
        <taxon>Sphingobacteriales</taxon>
        <taxon>Sphingobacteriaceae</taxon>
        <taxon>Mucilaginibacter</taxon>
    </lineage>
</organism>
<keyword evidence="1" id="KW-0472">Membrane</keyword>
<dbReference type="EMBL" id="SOZE01000012">
    <property type="protein sequence ID" value="TFF37120.1"/>
    <property type="molecule type" value="Genomic_DNA"/>
</dbReference>
<protein>
    <recommendedName>
        <fullName evidence="4">HupE/UreJ family protein</fullName>
    </recommendedName>
</protein>
<gene>
    <name evidence="2" type="ORF">E2R66_13640</name>
</gene>